<keyword evidence="2" id="KW-1185">Reference proteome</keyword>
<gene>
    <name evidence="1" type="ORF">QE417_002708</name>
</gene>
<name>A0ABU3GV26_9SPHI</name>
<dbReference type="Proteomes" id="UP001258315">
    <property type="component" value="Unassembled WGS sequence"/>
</dbReference>
<dbReference type="EMBL" id="JAVLVU010000001">
    <property type="protein sequence ID" value="MDT3403636.1"/>
    <property type="molecule type" value="Genomic_DNA"/>
</dbReference>
<reference evidence="2" key="1">
    <citation type="submission" date="2023-07" db="EMBL/GenBank/DDBJ databases">
        <title>Functional and genomic diversity of the sorghum phyllosphere microbiome.</title>
        <authorList>
            <person name="Shade A."/>
        </authorList>
    </citation>
    <scope>NUCLEOTIDE SEQUENCE [LARGE SCALE GENOMIC DNA]</scope>
    <source>
        <strain evidence="2">SORGH_AS_0422</strain>
    </source>
</reference>
<organism evidence="1 2">
    <name type="scientific">Mucilaginibacter terrae</name>
    <dbReference type="NCBI Taxonomy" id="1955052"/>
    <lineage>
        <taxon>Bacteria</taxon>
        <taxon>Pseudomonadati</taxon>
        <taxon>Bacteroidota</taxon>
        <taxon>Sphingobacteriia</taxon>
        <taxon>Sphingobacteriales</taxon>
        <taxon>Sphingobacteriaceae</taxon>
        <taxon>Mucilaginibacter</taxon>
    </lineage>
</organism>
<sequence length="190" mass="21323">MNMNTTELMNWQTFKAYLLQNPQLRLQFQYNEDQWVDASYHITEIKQAPITSVDCGGKMSSWTEIIIQLWEPPQKDSERAMEVSKALSIIQLVENVLPLNPLGTVKIEFGNSQFDTRQMYPAEISVQEENLLVNLSPDFTQCKAINRGGSCGTNDKGEECCAPVEEVKPKILLSNLLANEQSCTPGSGCC</sequence>
<dbReference type="InterPro" id="IPR045534">
    <property type="entry name" value="DUF6428"/>
</dbReference>
<proteinExistence type="predicted"/>
<evidence type="ECO:0000313" key="2">
    <source>
        <dbReference type="Proteomes" id="UP001258315"/>
    </source>
</evidence>
<protein>
    <submittedName>
        <fullName evidence="1">Uncharacterized protein</fullName>
    </submittedName>
</protein>
<dbReference type="Pfam" id="PF20001">
    <property type="entry name" value="DUF6428"/>
    <property type="match status" value="1"/>
</dbReference>
<comment type="caution">
    <text evidence="1">The sequence shown here is derived from an EMBL/GenBank/DDBJ whole genome shotgun (WGS) entry which is preliminary data.</text>
</comment>
<accession>A0ABU3GV26</accession>
<evidence type="ECO:0000313" key="1">
    <source>
        <dbReference type="EMBL" id="MDT3403636.1"/>
    </source>
</evidence>